<dbReference type="InterPro" id="IPR052702">
    <property type="entry name" value="MscS-like_channel"/>
</dbReference>
<keyword evidence="4 7" id="KW-0812">Transmembrane</keyword>
<comment type="caution">
    <text evidence="10">The sequence shown here is derived from an EMBL/GenBank/DDBJ whole genome shotgun (WGS) entry which is preliminary data.</text>
</comment>
<dbReference type="Gene3D" id="2.30.30.60">
    <property type="match status" value="1"/>
</dbReference>
<evidence type="ECO:0000256" key="3">
    <source>
        <dbReference type="ARBA" id="ARBA00022475"/>
    </source>
</evidence>
<organism evidence="10 11">
    <name type="scientific">Vogesella indigofera</name>
    <name type="common">Pseudomonas indigofera</name>
    <dbReference type="NCBI Taxonomy" id="45465"/>
    <lineage>
        <taxon>Bacteria</taxon>
        <taxon>Pseudomonadati</taxon>
        <taxon>Pseudomonadota</taxon>
        <taxon>Betaproteobacteria</taxon>
        <taxon>Neisseriales</taxon>
        <taxon>Chromobacteriaceae</taxon>
        <taxon>Vogesella</taxon>
    </lineage>
</organism>
<dbReference type="GO" id="GO:0005886">
    <property type="term" value="C:plasma membrane"/>
    <property type="evidence" value="ECO:0007669"/>
    <property type="project" value="UniProtKB-SubCell"/>
</dbReference>
<evidence type="ECO:0000256" key="1">
    <source>
        <dbReference type="ARBA" id="ARBA00004651"/>
    </source>
</evidence>
<dbReference type="SUPFAM" id="SSF50182">
    <property type="entry name" value="Sm-like ribonucleoproteins"/>
    <property type="match status" value="1"/>
</dbReference>
<dbReference type="Gene3D" id="1.10.287.1260">
    <property type="match status" value="1"/>
</dbReference>
<dbReference type="InterPro" id="IPR011014">
    <property type="entry name" value="MscS_channel_TM-2"/>
</dbReference>
<keyword evidence="5 7" id="KW-1133">Transmembrane helix</keyword>
<keyword evidence="6 7" id="KW-0472">Membrane</keyword>
<name>A0A495B360_VOGIN</name>
<sequence>MINTVNDMLDGWTPGVTLHRLGQVIQGETGWQELLVGVAALLCAWLWARQLYRRYFQTAQAQEWSFGKYLLYRLVYPLSAQLLTQALALGWQLLQGQSSVILMLSATLLFWLSLIRVLTAIVRHALPEGKVERHSEHLLAMLLWLAFAAWVTGIDTLALSWLESVRFRVGKNELNLLMILSALLWVSVILVGALWVSKLIEKRVMKLGDIDMNLRFVISKLARTLLIIGAVMVALPIVGIDLTVLSVFGGALGVGLGFGLQKIASNYVSGFIILLDRSIRIGDRLMVDGRVGYVSKITARYVVLKGLDGSEVLVPNEALIANTVINQSYTDKQIWISMPIQVAYDTDLELAQRLLREAAEHPRVMTEPAPNAFVTAFAESGINLEIGLWVKDPENGIAGLRSDINLRIWQLFKQHHVQIPYPQRELRVVNQAVVAPPVEANA</sequence>
<dbReference type="GO" id="GO:0008381">
    <property type="term" value="F:mechanosensitive monoatomic ion channel activity"/>
    <property type="evidence" value="ECO:0007669"/>
    <property type="project" value="UniProtKB-ARBA"/>
</dbReference>
<dbReference type="AlphaFoldDB" id="A0A495B360"/>
<dbReference type="Proteomes" id="UP000279384">
    <property type="component" value="Unassembled WGS sequence"/>
</dbReference>
<feature type="transmembrane region" description="Helical" evidence="7">
    <location>
        <begin position="174"/>
        <end position="196"/>
    </location>
</feature>
<feature type="transmembrane region" description="Helical" evidence="7">
    <location>
        <begin position="138"/>
        <end position="162"/>
    </location>
</feature>
<dbReference type="Pfam" id="PF00924">
    <property type="entry name" value="MS_channel_2nd"/>
    <property type="match status" value="1"/>
</dbReference>
<evidence type="ECO:0000256" key="7">
    <source>
        <dbReference type="SAM" id="Phobius"/>
    </source>
</evidence>
<evidence type="ECO:0000259" key="8">
    <source>
        <dbReference type="Pfam" id="PF00924"/>
    </source>
</evidence>
<dbReference type="InterPro" id="IPR023408">
    <property type="entry name" value="MscS_beta-dom_sf"/>
</dbReference>
<evidence type="ECO:0000256" key="4">
    <source>
        <dbReference type="ARBA" id="ARBA00022692"/>
    </source>
</evidence>
<dbReference type="EMBL" id="RBID01000017">
    <property type="protein sequence ID" value="RKQ55402.1"/>
    <property type="molecule type" value="Genomic_DNA"/>
</dbReference>
<accession>A0A495B360</accession>
<dbReference type="InterPro" id="IPR010920">
    <property type="entry name" value="LSM_dom_sf"/>
</dbReference>
<keyword evidence="3" id="KW-1003">Cell membrane</keyword>
<dbReference type="PANTHER" id="PTHR30347:SF1">
    <property type="entry name" value="MECHANOSENSITIVE CHANNEL MSCK"/>
    <property type="match status" value="1"/>
</dbReference>
<evidence type="ECO:0000256" key="2">
    <source>
        <dbReference type="ARBA" id="ARBA00008017"/>
    </source>
</evidence>
<feature type="transmembrane region" description="Helical" evidence="7">
    <location>
        <begin position="254"/>
        <end position="275"/>
    </location>
</feature>
<reference evidence="10 11" key="1">
    <citation type="submission" date="2018-10" db="EMBL/GenBank/DDBJ databases">
        <title>Genomic Encyclopedia of Type Strains, Phase IV (KMG-IV): sequencing the most valuable type-strain genomes for metagenomic binning, comparative biology and taxonomic classification.</title>
        <authorList>
            <person name="Goeker M."/>
        </authorList>
    </citation>
    <scope>NUCLEOTIDE SEQUENCE [LARGE SCALE GENOMIC DNA]</scope>
    <source>
        <strain evidence="10 11">DSM 3303</strain>
    </source>
</reference>
<evidence type="ECO:0000313" key="10">
    <source>
        <dbReference type="EMBL" id="RKQ55402.1"/>
    </source>
</evidence>
<evidence type="ECO:0000256" key="6">
    <source>
        <dbReference type="ARBA" id="ARBA00023136"/>
    </source>
</evidence>
<comment type="similarity">
    <text evidence="2">Belongs to the MscS (TC 1.A.23) family.</text>
</comment>
<evidence type="ECO:0000259" key="9">
    <source>
        <dbReference type="Pfam" id="PF21082"/>
    </source>
</evidence>
<dbReference type="Gene3D" id="3.30.70.100">
    <property type="match status" value="1"/>
</dbReference>
<feature type="transmembrane region" description="Helical" evidence="7">
    <location>
        <begin position="225"/>
        <end position="248"/>
    </location>
</feature>
<dbReference type="RefSeq" id="WP_211329248.1">
    <property type="nucleotide sequence ID" value="NZ_RBID01000017.1"/>
</dbReference>
<gene>
    <name evidence="10" type="ORF">C8E02_2778</name>
</gene>
<dbReference type="InterPro" id="IPR049278">
    <property type="entry name" value="MS_channel_C"/>
</dbReference>
<proteinExistence type="inferred from homology"/>
<feature type="transmembrane region" description="Helical" evidence="7">
    <location>
        <begin position="100"/>
        <end position="126"/>
    </location>
</feature>
<dbReference type="SUPFAM" id="SSF82861">
    <property type="entry name" value="Mechanosensitive channel protein MscS (YggB), transmembrane region"/>
    <property type="match status" value="1"/>
</dbReference>
<protein>
    <submittedName>
        <fullName evidence="10">Mechanosensitive ion channel-like protein</fullName>
    </submittedName>
</protein>
<feature type="transmembrane region" description="Helical" evidence="7">
    <location>
        <begin position="69"/>
        <end position="94"/>
    </location>
</feature>
<dbReference type="Pfam" id="PF21082">
    <property type="entry name" value="MS_channel_3rd"/>
    <property type="match status" value="1"/>
</dbReference>
<evidence type="ECO:0000256" key="5">
    <source>
        <dbReference type="ARBA" id="ARBA00022989"/>
    </source>
</evidence>
<evidence type="ECO:0000313" key="11">
    <source>
        <dbReference type="Proteomes" id="UP000279384"/>
    </source>
</evidence>
<feature type="transmembrane region" description="Helical" evidence="7">
    <location>
        <begin position="30"/>
        <end position="48"/>
    </location>
</feature>
<dbReference type="InterPro" id="IPR006685">
    <property type="entry name" value="MscS_channel_2nd"/>
</dbReference>
<dbReference type="PANTHER" id="PTHR30347">
    <property type="entry name" value="POTASSIUM CHANNEL RELATED"/>
    <property type="match status" value="1"/>
</dbReference>
<feature type="domain" description="Mechanosensitive ion channel MscS" evidence="8">
    <location>
        <begin position="263"/>
        <end position="328"/>
    </location>
</feature>
<dbReference type="SUPFAM" id="SSF82689">
    <property type="entry name" value="Mechanosensitive channel protein MscS (YggB), C-terminal domain"/>
    <property type="match status" value="1"/>
</dbReference>
<comment type="subcellular location">
    <subcellularLocation>
        <location evidence="1">Cell membrane</location>
        <topology evidence="1">Multi-pass membrane protein</topology>
    </subcellularLocation>
</comment>
<dbReference type="InterPro" id="IPR011066">
    <property type="entry name" value="MscS_channel_C_sf"/>
</dbReference>
<feature type="domain" description="Mechanosensitive ion channel MscS C-terminal" evidence="9">
    <location>
        <begin position="337"/>
        <end position="419"/>
    </location>
</feature>